<accession>A0AAD5GU03</accession>
<dbReference type="InterPro" id="IPR050306">
    <property type="entry name" value="PfkB_Carbo_kinase"/>
</dbReference>
<feature type="domain" description="Carbohydrate kinase PfkB" evidence="4">
    <location>
        <begin position="182"/>
        <end position="252"/>
    </location>
</feature>
<dbReference type="InterPro" id="IPR029056">
    <property type="entry name" value="Ribokinase-like"/>
</dbReference>
<dbReference type="PANTHER" id="PTHR43085">
    <property type="entry name" value="HEXOKINASE FAMILY MEMBER"/>
    <property type="match status" value="1"/>
</dbReference>
<name>A0AAD5GU03_AMBAR</name>
<dbReference type="Gene3D" id="3.40.1190.20">
    <property type="match status" value="1"/>
</dbReference>
<reference evidence="5" key="1">
    <citation type="submission" date="2022-06" db="EMBL/GenBank/DDBJ databases">
        <title>Uncovering the hologenomic basis of an extraordinary plant invasion.</title>
        <authorList>
            <person name="Bieker V.C."/>
            <person name="Martin M.D."/>
            <person name="Gilbert T."/>
            <person name="Hodgins K."/>
            <person name="Battlay P."/>
            <person name="Petersen B."/>
            <person name="Wilson J."/>
        </authorList>
    </citation>
    <scope>NUCLEOTIDE SEQUENCE</scope>
    <source>
        <strain evidence="5">AA19_3_7</strain>
        <tissue evidence="5">Leaf</tissue>
    </source>
</reference>
<keyword evidence="2" id="KW-0808">Transferase</keyword>
<comment type="similarity">
    <text evidence="1">Belongs to the carbohydrate kinase PfkB family.</text>
</comment>
<protein>
    <recommendedName>
        <fullName evidence="4">Carbohydrate kinase PfkB domain-containing protein</fullName>
    </recommendedName>
</protein>
<dbReference type="EMBL" id="JAMZMK010005821">
    <property type="protein sequence ID" value="KAI7751768.1"/>
    <property type="molecule type" value="Genomic_DNA"/>
</dbReference>
<dbReference type="PROSITE" id="PS00584">
    <property type="entry name" value="PFKB_KINASES_2"/>
    <property type="match status" value="1"/>
</dbReference>
<sequence>KNDVVLTHTLGGATAFISSVLDALNLPFNYVSKVGPDFAYNNSVLNHPPIVARKTAEFYAYFHSDPSQIRPEEDRVLKRTRSSDLISPSDLPDDDVSFGMAVGVAGEIVPKTLEKMTELCDVVLVDVQALIRVFDETDGTVKLVNLKETGFNHLIHRIGFLKASAEEAPYVDVDEVRKVCCVVVTSGEDGCTVYWKDGEMRISPFSAVQVDPTGAGDSFLGGLVAGLVQGLAVPDAALLGNFFGSLTVEQIGLPEFDQRLMQKVKNEVQARKMQRDGHSEESRFTKTSGHEQFIASLVAAKLVKTRTVSPNGGDQVLDPNTRYTDVISLK</sequence>
<dbReference type="GO" id="GO:0016301">
    <property type="term" value="F:kinase activity"/>
    <property type="evidence" value="ECO:0007669"/>
    <property type="project" value="UniProtKB-KW"/>
</dbReference>
<keyword evidence="6" id="KW-1185">Reference proteome</keyword>
<evidence type="ECO:0000256" key="3">
    <source>
        <dbReference type="ARBA" id="ARBA00022777"/>
    </source>
</evidence>
<keyword evidence="3" id="KW-0418">Kinase</keyword>
<feature type="non-terminal residue" evidence="5">
    <location>
        <position position="330"/>
    </location>
</feature>
<evidence type="ECO:0000313" key="6">
    <source>
        <dbReference type="Proteomes" id="UP001206925"/>
    </source>
</evidence>
<evidence type="ECO:0000313" key="5">
    <source>
        <dbReference type="EMBL" id="KAI7751768.1"/>
    </source>
</evidence>
<dbReference type="Proteomes" id="UP001206925">
    <property type="component" value="Unassembled WGS sequence"/>
</dbReference>
<evidence type="ECO:0000259" key="4">
    <source>
        <dbReference type="Pfam" id="PF00294"/>
    </source>
</evidence>
<dbReference type="InterPro" id="IPR002173">
    <property type="entry name" value="Carboh/pur_kinase_PfkB_CS"/>
</dbReference>
<comment type="caution">
    <text evidence="5">The sequence shown here is derived from an EMBL/GenBank/DDBJ whole genome shotgun (WGS) entry which is preliminary data.</text>
</comment>
<dbReference type="SUPFAM" id="SSF53613">
    <property type="entry name" value="Ribokinase-like"/>
    <property type="match status" value="1"/>
</dbReference>
<dbReference type="InterPro" id="IPR011611">
    <property type="entry name" value="PfkB_dom"/>
</dbReference>
<evidence type="ECO:0000256" key="1">
    <source>
        <dbReference type="ARBA" id="ARBA00010688"/>
    </source>
</evidence>
<evidence type="ECO:0000256" key="2">
    <source>
        <dbReference type="ARBA" id="ARBA00022679"/>
    </source>
</evidence>
<organism evidence="5 6">
    <name type="scientific">Ambrosia artemisiifolia</name>
    <name type="common">Common ragweed</name>
    <dbReference type="NCBI Taxonomy" id="4212"/>
    <lineage>
        <taxon>Eukaryota</taxon>
        <taxon>Viridiplantae</taxon>
        <taxon>Streptophyta</taxon>
        <taxon>Embryophyta</taxon>
        <taxon>Tracheophyta</taxon>
        <taxon>Spermatophyta</taxon>
        <taxon>Magnoliopsida</taxon>
        <taxon>eudicotyledons</taxon>
        <taxon>Gunneridae</taxon>
        <taxon>Pentapetalae</taxon>
        <taxon>asterids</taxon>
        <taxon>campanulids</taxon>
        <taxon>Asterales</taxon>
        <taxon>Asteraceae</taxon>
        <taxon>Asteroideae</taxon>
        <taxon>Heliantheae alliance</taxon>
        <taxon>Heliantheae</taxon>
        <taxon>Ambrosia</taxon>
    </lineage>
</organism>
<dbReference type="AlphaFoldDB" id="A0AAD5GU03"/>
<proteinExistence type="inferred from homology"/>
<gene>
    <name evidence="5" type="ORF">M8C21_027101</name>
</gene>
<dbReference type="GO" id="GO:0010264">
    <property type="term" value="P:myo-inositol hexakisphosphate biosynthetic process"/>
    <property type="evidence" value="ECO:0007669"/>
    <property type="project" value="TreeGrafter"/>
</dbReference>
<dbReference type="Pfam" id="PF00294">
    <property type="entry name" value="PfkB"/>
    <property type="match status" value="1"/>
</dbReference>
<dbReference type="PANTHER" id="PTHR43085:SF13">
    <property type="entry name" value="INOSITOL 3-KINASE"/>
    <property type="match status" value="1"/>
</dbReference>